<feature type="region of interest" description="Disordered" evidence="1">
    <location>
        <begin position="287"/>
        <end position="306"/>
    </location>
</feature>
<feature type="compositionally biased region" description="Low complexity" evidence="1">
    <location>
        <begin position="287"/>
        <end position="296"/>
    </location>
</feature>
<evidence type="ECO:0000313" key="3">
    <source>
        <dbReference type="RefSeq" id="XP_041434988.1"/>
    </source>
</evidence>
<dbReference type="KEGG" id="xla:121399121"/>
<name>A0A8J1LZS0_XENLA</name>
<keyword evidence="2" id="KW-1185">Reference proteome</keyword>
<reference evidence="3" key="1">
    <citation type="submission" date="2025-08" db="UniProtKB">
        <authorList>
            <consortium name="RefSeq"/>
        </authorList>
    </citation>
    <scope>IDENTIFICATION</scope>
    <source>
        <strain evidence="3">J_2021</strain>
        <tissue evidence="3">Erythrocytes</tissue>
    </source>
</reference>
<feature type="compositionally biased region" description="Polar residues" evidence="1">
    <location>
        <begin position="1"/>
        <end position="18"/>
    </location>
</feature>
<protein>
    <submittedName>
        <fullName evidence="3">Uncharacterized protein LOC121399121</fullName>
    </submittedName>
</protein>
<feature type="region of interest" description="Disordered" evidence="1">
    <location>
        <begin position="131"/>
        <end position="157"/>
    </location>
</feature>
<feature type="region of interest" description="Disordered" evidence="1">
    <location>
        <begin position="1"/>
        <end position="43"/>
    </location>
</feature>
<sequence>MNNVALKNPGMSVSSNLDSEQENESEYSCLSKSEKPKEIENNEETVQDMQYEVKTGSCGHSIFPTSSTPEVSENSTLEGAVAVSPSKSKTQINYSGEVTAHVTSDNQHLNLQIRNVPSSDSRTKVVITNKKSLKKSRSYHDSQHQQSQHNVHNKDTFVDDVNGKRKETPNKQTCKMPLIKVEITGEGIEVKYKTIDRRLTVHIERDNEREEREVCYSHSNNLLRGGSRSSYSSDYNHYQREDIVVPDCCIDIPPPEEFADGRSASSNTNVGNEALIQDDLVRESSSIPSIFSSNSESETEKRPKKEECSITEHMPLLNSRLCLSCLNNCTHCSPLTTCFLQKYRPAFGFQHSTPRTVFYL</sequence>
<dbReference type="RefSeq" id="XP_041434988.1">
    <property type="nucleotide sequence ID" value="XM_041579054.1"/>
</dbReference>
<dbReference type="GeneID" id="121399121"/>
<accession>A0A8J1LZS0</accession>
<proteinExistence type="predicted"/>
<gene>
    <name evidence="3" type="primary">LOC121399121</name>
</gene>
<dbReference type="Proteomes" id="UP000186698">
    <property type="component" value="Chromosome 1S"/>
</dbReference>
<evidence type="ECO:0000313" key="2">
    <source>
        <dbReference type="Proteomes" id="UP000186698"/>
    </source>
</evidence>
<dbReference type="AlphaFoldDB" id="A0A8J1LZS0"/>
<evidence type="ECO:0000256" key="1">
    <source>
        <dbReference type="SAM" id="MobiDB-lite"/>
    </source>
</evidence>
<organism evidence="2 3">
    <name type="scientific">Xenopus laevis</name>
    <name type="common">African clawed frog</name>
    <dbReference type="NCBI Taxonomy" id="8355"/>
    <lineage>
        <taxon>Eukaryota</taxon>
        <taxon>Metazoa</taxon>
        <taxon>Chordata</taxon>
        <taxon>Craniata</taxon>
        <taxon>Vertebrata</taxon>
        <taxon>Euteleostomi</taxon>
        <taxon>Amphibia</taxon>
        <taxon>Batrachia</taxon>
        <taxon>Anura</taxon>
        <taxon>Pipoidea</taxon>
        <taxon>Pipidae</taxon>
        <taxon>Xenopodinae</taxon>
        <taxon>Xenopus</taxon>
        <taxon>Xenopus</taxon>
    </lineage>
</organism>